<dbReference type="Pfam" id="PF00482">
    <property type="entry name" value="T2SSF"/>
    <property type="match status" value="1"/>
</dbReference>
<keyword evidence="5 6" id="KW-0472">Membrane</keyword>
<dbReference type="AlphaFoldDB" id="A0AA41ZC23"/>
<feature type="transmembrane region" description="Helical" evidence="6">
    <location>
        <begin position="14"/>
        <end position="35"/>
    </location>
</feature>
<feature type="transmembrane region" description="Helical" evidence="6">
    <location>
        <begin position="113"/>
        <end position="133"/>
    </location>
</feature>
<feature type="domain" description="Type II secretion system protein GspF" evidence="7">
    <location>
        <begin position="177"/>
        <end position="305"/>
    </location>
</feature>
<keyword evidence="4 6" id="KW-1133">Transmembrane helix</keyword>
<dbReference type="PANTHER" id="PTHR35007:SF2">
    <property type="entry name" value="PILUS ASSEMBLE PROTEIN"/>
    <property type="match status" value="1"/>
</dbReference>
<feature type="transmembrane region" description="Helical" evidence="6">
    <location>
        <begin position="139"/>
        <end position="158"/>
    </location>
</feature>
<comment type="caution">
    <text evidence="8">The sequence shown here is derived from an EMBL/GenBank/DDBJ whole genome shotgun (WGS) entry which is preliminary data.</text>
</comment>
<keyword evidence="9" id="KW-1185">Reference proteome</keyword>
<dbReference type="EMBL" id="JANFAV010000002">
    <property type="protein sequence ID" value="MCW6533876.1"/>
    <property type="molecule type" value="Genomic_DNA"/>
</dbReference>
<accession>A0AA41ZC23</accession>
<evidence type="ECO:0000259" key="7">
    <source>
        <dbReference type="Pfam" id="PF00482"/>
    </source>
</evidence>
<evidence type="ECO:0000256" key="6">
    <source>
        <dbReference type="SAM" id="Phobius"/>
    </source>
</evidence>
<dbReference type="RefSeq" id="WP_265267926.1">
    <property type="nucleotide sequence ID" value="NZ_JANFAV010000002.1"/>
</dbReference>
<proteinExistence type="predicted"/>
<reference evidence="8" key="1">
    <citation type="submission" date="2022-06" db="EMBL/GenBank/DDBJ databases">
        <title>Sphingomonas sp. nov. isolated from rhizosphere soil of tomato.</title>
        <authorList>
            <person name="Dong H."/>
            <person name="Gao R."/>
        </authorList>
    </citation>
    <scope>NUCLEOTIDE SEQUENCE</scope>
    <source>
        <strain evidence="8">MMSM24</strain>
    </source>
</reference>
<comment type="subcellular location">
    <subcellularLocation>
        <location evidence="1">Cell membrane</location>
        <topology evidence="1">Multi-pass membrane protein</topology>
    </subcellularLocation>
</comment>
<evidence type="ECO:0000313" key="9">
    <source>
        <dbReference type="Proteomes" id="UP001165565"/>
    </source>
</evidence>
<organism evidence="8 9">
    <name type="scientific">Sphingomonas lycopersici</name>
    <dbReference type="NCBI Taxonomy" id="2951807"/>
    <lineage>
        <taxon>Bacteria</taxon>
        <taxon>Pseudomonadati</taxon>
        <taxon>Pseudomonadota</taxon>
        <taxon>Alphaproteobacteria</taxon>
        <taxon>Sphingomonadales</taxon>
        <taxon>Sphingomonadaceae</taxon>
        <taxon>Sphingomonas</taxon>
    </lineage>
</organism>
<evidence type="ECO:0000256" key="4">
    <source>
        <dbReference type="ARBA" id="ARBA00022989"/>
    </source>
</evidence>
<evidence type="ECO:0000313" key="8">
    <source>
        <dbReference type="EMBL" id="MCW6533876.1"/>
    </source>
</evidence>
<evidence type="ECO:0000256" key="2">
    <source>
        <dbReference type="ARBA" id="ARBA00022475"/>
    </source>
</evidence>
<feature type="transmembrane region" description="Helical" evidence="6">
    <location>
        <begin position="284"/>
        <end position="310"/>
    </location>
</feature>
<dbReference type="InterPro" id="IPR018076">
    <property type="entry name" value="T2SS_GspF_dom"/>
</dbReference>
<keyword evidence="2" id="KW-1003">Cell membrane</keyword>
<gene>
    <name evidence="8" type="ORF">NEE01_03680</name>
</gene>
<dbReference type="GO" id="GO:0005886">
    <property type="term" value="C:plasma membrane"/>
    <property type="evidence" value="ECO:0007669"/>
    <property type="project" value="UniProtKB-SubCell"/>
</dbReference>
<sequence length="324" mass="34755">MADIISTNPFARTALLIALFALVVGGALAVLSVVSRRTAVRGQLRTISQRGTGAGLVESLQRRRDDNWTRLVDRIERTGLSLGDTKSSELREKLLAAGFDSPSAPRVYNLIRLLLVVGLPLLLVLLSTAGGYQLSFGRLYIVGSILALAGLYIPALVVRAKADRRRQAITNGFPDSLDLMLVCVEAGLGLEAALDRVGRELVVSHPLVAQLLTGATLQLRAGASREKALRSMAQAAGVEEVGSFTTLLIQSDKLGSSIAATLRVYASEMREKRRMRAEEKAHRIPVLISVPLVACMLPVMIGVLMLPAAVRVVRTVTPAFHHGG</sequence>
<evidence type="ECO:0000256" key="3">
    <source>
        <dbReference type="ARBA" id="ARBA00022692"/>
    </source>
</evidence>
<dbReference type="PANTHER" id="PTHR35007">
    <property type="entry name" value="INTEGRAL MEMBRANE PROTEIN-RELATED"/>
    <property type="match status" value="1"/>
</dbReference>
<protein>
    <submittedName>
        <fullName evidence="8">Type II secretion system F family protein</fullName>
    </submittedName>
</protein>
<keyword evidence="3 6" id="KW-0812">Transmembrane</keyword>
<dbReference type="Proteomes" id="UP001165565">
    <property type="component" value="Unassembled WGS sequence"/>
</dbReference>
<evidence type="ECO:0000256" key="1">
    <source>
        <dbReference type="ARBA" id="ARBA00004651"/>
    </source>
</evidence>
<name>A0AA41ZC23_9SPHN</name>
<evidence type="ECO:0000256" key="5">
    <source>
        <dbReference type="ARBA" id="ARBA00023136"/>
    </source>
</evidence>